<dbReference type="GO" id="GO:0006355">
    <property type="term" value="P:regulation of DNA-templated transcription"/>
    <property type="evidence" value="ECO:0007669"/>
    <property type="project" value="InterPro"/>
</dbReference>
<organism evidence="4">
    <name type="scientific">uncultured Ramlibacter sp</name>
    <dbReference type="NCBI Taxonomy" id="260755"/>
    <lineage>
        <taxon>Bacteria</taxon>
        <taxon>Pseudomonadati</taxon>
        <taxon>Pseudomonadota</taxon>
        <taxon>Betaproteobacteria</taxon>
        <taxon>Burkholderiales</taxon>
        <taxon>Comamonadaceae</taxon>
        <taxon>Ramlibacter</taxon>
        <taxon>environmental samples</taxon>
    </lineage>
</organism>
<dbReference type="Gene3D" id="3.30.70.1230">
    <property type="entry name" value="Nucleotide cyclase"/>
    <property type="match status" value="1"/>
</dbReference>
<dbReference type="GO" id="GO:0009190">
    <property type="term" value="P:cyclic nucleotide biosynthetic process"/>
    <property type="evidence" value="ECO:0007669"/>
    <property type="project" value="InterPro"/>
</dbReference>
<feature type="non-terminal residue" evidence="4">
    <location>
        <position position="1"/>
    </location>
</feature>
<reference evidence="4" key="1">
    <citation type="submission" date="2020-02" db="EMBL/GenBank/DDBJ databases">
        <authorList>
            <person name="Meier V. D."/>
        </authorList>
    </citation>
    <scope>NUCLEOTIDE SEQUENCE</scope>
    <source>
        <strain evidence="4">AVDCRST_MAG51</strain>
    </source>
</reference>
<gene>
    <name evidence="4" type="ORF">AVDCRST_MAG51-1844</name>
</gene>
<sequence length="498" mass="52684">GISRATLNNYISSGLVPRPEVLPPEPTHGDAPRIGYFPDDTIERIAEIQRLKQAGWSIARIAERFAGQPGTATAVPASPAPVTAAPRSQAGAGTAPALSLEWPAEPVYLLDDSFAIRWVNDAARRDPLLPFRDASVAAGANVFGLLSDWASAGDLPDAVLRFHLALARQRGLPLQEICRGLEQEHVTRLAGLYGTSTPVRGGLLVQSLVSGGPGASPLLLCALQLREGLLFFYMRNGQAAPAVPVTGGQGSQKLRAAQASEGGSVVPMLTPVAILVARLQDASGLWLKLPAQEYFELVNDVWTVIDPVLRRWRGRTVRHPGEAFVCYFLPQQDSSHLANALAAAHQTREAMRAVNRRWQARKGWTVELCLNTGLDEGQEWMGSLRAGEPIEATVLGEAADRASQLSALGRGGSIWITRNFANKVRAAGRGFLKYGVRRLEASGAHGLVPSSFSPLEDLAAATSQGASVPAGMAGLAVTELVDLDLAAPGLAAAGPTAA</sequence>
<dbReference type="PROSITE" id="PS50937">
    <property type="entry name" value="HTH_MERR_2"/>
    <property type="match status" value="1"/>
</dbReference>
<feature type="domain" description="HTH merR-type" evidence="3">
    <location>
        <begin position="1"/>
        <end position="67"/>
    </location>
</feature>
<dbReference type="SUPFAM" id="SSF55073">
    <property type="entry name" value="Nucleotide cyclase"/>
    <property type="match status" value="1"/>
</dbReference>
<feature type="domain" description="Guanylate cyclase" evidence="2">
    <location>
        <begin position="273"/>
        <end position="406"/>
    </location>
</feature>
<evidence type="ECO:0000259" key="3">
    <source>
        <dbReference type="PROSITE" id="PS50937"/>
    </source>
</evidence>
<evidence type="ECO:0000313" key="4">
    <source>
        <dbReference type="EMBL" id="CAA9418516.1"/>
    </source>
</evidence>
<feature type="compositionally biased region" description="Low complexity" evidence="1">
    <location>
        <begin position="71"/>
        <end position="86"/>
    </location>
</feature>
<dbReference type="PROSITE" id="PS50125">
    <property type="entry name" value="GUANYLATE_CYCLASE_2"/>
    <property type="match status" value="1"/>
</dbReference>
<accession>A0A6J4PMT3</accession>
<dbReference type="AlphaFoldDB" id="A0A6J4PMT3"/>
<name>A0A6J4PMT3_9BURK</name>
<dbReference type="InterPro" id="IPR029787">
    <property type="entry name" value="Nucleotide_cyclase"/>
</dbReference>
<dbReference type="EMBL" id="CADCUX010000391">
    <property type="protein sequence ID" value="CAA9418516.1"/>
    <property type="molecule type" value="Genomic_DNA"/>
</dbReference>
<evidence type="ECO:0000256" key="1">
    <source>
        <dbReference type="SAM" id="MobiDB-lite"/>
    </source>
</evidence>
<evidence type="ECO:0000259" key="2">
    <source>
        <dbReference type="PROSITE" id="PS50125"/>
    </source>
</evidence>
<feature type="region of interest" description="Disordered" evidence="1">
    <location>
        <begin position="70"/>
        <end position="90"/>
    </location>
</feature>
<dbReference type="InterPro" id="IPR001054">
    <property type="entry name" value="A/G_cyclase"/>
</dbReference>
<protein>
    <submittedName>
        <fullName evidence="4">Uncharacterized protein</fullName>
    </submittedName>
</protein>
<dbReference type="InterPro" id="IPR000551">
    <property type="entry name" value="MerR-type_HTH_dom"/>
</dbReference>
<dbReference type="GO" id="GO:0003677">
    <property type="term" value="F:DNA binding"/>
    <property type="evidence" value="ECO:0007669"/>
    <property type="project" value="InterPro"/>
</dbReference>
<dbReference type="GO" id="GO:0004016">
    <property type="term" value="F:adenylate cyclase activity"/>
    <property type="evidence" value="ECO:0007669"/>
    <property type="project" value="UniProtKB-ARBA"/>
</dbReference>
<dbReference type="GO" id="GO:0035556">
    <property type="term" value="P:intracellular signal transduction"/>
    <property type="evidence" value="ECO:0007669"/>
    <property type="project" value="InterPro"/>
</dbReference>
<proteinExistence type="predicted"/>